<comment type="caution">
    <text evidence="2">The sequence shown here is derived from an EMBL/GenBank/DDBJ whole genome shotgun (WGS) entry which is preliminary data.</text>
</comment>
<keyword evidence="3" id="KW-1185">Reference proteome</keyword>
<dbReference type="EMBL" id="JACASE010000004">
    <property type="protein sequence ID" value="KAF6474700.1"/>
    <property type="molecule type" value="Genomic_DNA"/>
</dbReference>
<sequence>MEKVPPAADSGLINVRSRKVWKNRGLGSLLGSNTHRSSSRRHPCASTMQVPQEDKGDLVPLGGKRGGCSCSLRIRNDLPRGPLGHDFLSAPDGRKARSDSLAAHRGAHGSPQRGRGAFVPGTMTQPVFPSRVIKVP</sequence>
<gene>
    <name evidence="2" type="ORF">HJG63_010874</name>
</gene>
<dbReference type="AlphaFoldDB" id="A0A7J8HRM8"/>
<reference evidence="2 3" key="1">
    <citation type="journal article" date="2020" name="Nature">
        <title>Six reference-quality genomes reveal evolution of bat adaptations.</title>
        <authorList>
            <person name="Jebb D."/>
            <person name="Huang Z."/>
            <person name="Pippel M."/>
            <person name="Hughes G.M."/>
            <person name="Lavrichenko K."/>
            <person name="Devanna P."/>
            <person name="Winkler S."/>
            <person name="Jermiin L.S."/>
            <person name="Skirmuntt E.C."/>
            <person name="Katzourakis A."/>
            <person name="Burkitt-Gray L."/>
            <person name="Ray D.A."/>
            <person name="Sullivan K.A.M."/>
            <person name="Roscito J.G."/>
            <person name="Kirilenko B.M."/>
            <person name="Davalos L.M."/>
            <person name="Corthals A.P."/>
            <person name="Power M.L."/>
            <person name="Jones G."/>
            <person name="Ransome R.D."/>
            <person name="Dechmann D.K.N."/>
            <person name="Locatelli A.G."/>
            <person name="Puechmaille S.J."/>
            <person name="Fedrigo O."/>
            <person name="Jarvis E.D."/>
            <person name="Hiller M."/>
            <person name="Vernes S.C."/>
            <person name="Myers E.W."/>
            <person name="Teeling E.C."/>
        </authorList>
    </citation>
    <scope>NUCLEOTIDE SEQUENCE [LARGE SCALE GENOMIC DNA]</scope>
    <source>
        <strain evidence="2">MRouAeg1</strain>
        <tissue evidence="2">Muscle</tissue>
    </source>
</reference>
<feature type="region of interest" description="Disordered" evidence="1">
    <location>
        <begin position="81"/>
        <end position="123"/>
    </location>
</feature>
<evidence type="ECO:0000313" key="2">
    <source>
        <dbReference type="EMBL" id="KAF6474700.1"/>
    </source>
</evidence>
<feature type="region of interest" description="Disordered" evidence="1">
    <location>
        <begin position="26"/>
        <end position="62"/>
    </location>
</feature>
<name>A0A7J8HRM8_ROUAE</name>
<proteinExistence type="predicted"/>
<protein>
    <submittedName>
        <fullName evidence="2">Uncharacterized protein</fullName>
    </submittedName>
</protein>
<accession>A0A7J8HRM8</accession>
<organism evidence="2 3">
    <name type="scientific">Rousettus aegyptiacus</name>
    <name type="common">Egyptian fruit bat</name>
    <name type="synonym">Pteropus aegyptiacus</name>
    <dbReference type="NCBI Taxonomy" id="9407"/>
    <lineage>
        <taxon>Eukaryota</taxon>
        <taxon>Metazoa</taxon>
        <taxon>Chordata</taxon>
        <taxon>Craniata</taxon>
        <taxon>Vertebrata</taxon>
        <taxon>Euteleostomi</taxon>
        <taxon>Mammalia</taxon>
        <taxon>Eutheria</taxon>
        <taxon>Laurasiatheria</taxon>
        <taxon>Chiroptera</taxon>
        <taxon>Yinpterochiroptera</taxon>
        <taxon>Pteropodoidea</taxon>
        <taxon>Pteropodidae</taxon>
        <taxon>Rousettinae</taxon>
        <taxon>Rousettus</taxon>
    </lineage>
</organism>
<evidence type="ECO:0000256" key="1">
    <source>
        <dbReference type="SAM" id="MobiDB-lite"/>
    </source>
</evidence>
<dbReference type="Proteomes" id="UP000593571">
    <property type="component" value="Unassembled WGS sequence"/>
</dbReference>
<evidence type="ECO:0000313" key="3">
    <source>
        <dbReference type="Proteomes" id="UP000593571"/>
    </source>
</evidence>